<keyword evidence="3" id="KW-1185">Reference proteome</keyword>
<evidence type="ECO:0000259" key="1">
    <source>
        <dbReference type="Pfam" id="PF00534"/>
    </source>
</evidence>
<dbReference type="CDD" id="cd03794">
    <property type="entry name" value="GT4_WbuB-like"/>
    <property type="match status" value="1"/>
</dbReference>
<protein>
    <submittedName>
        <fullName evidence="2">Glycosyltransferase WbuB</fullName>
    </submittedName>
</protein>
<gene>
    <name evidence="2" type="ORF">BZG73_03760</name>
</gene>
<feature type="domain" description="Glycosyl transferase family 1" evidence="1">
    <location>
        <begin position="208"/>
        <end position="376"/>
    </location>
</feature>
<name>A0ABX3KDG7_9GAMM</name>
<accession>A0ABX3KDG7</accession>
<dbReference type="Proteomes" id="UP000189410">
    <property type="component" value="Unassembled WGS sequence"/>
</dbReference>
<dbReference type="SUPFAM" id="SSF53756">
    <property type="entry name" value="UDP-Glycosyltransferase/glycogen phosphorylase"/>
    <property type="match status" value="1"/>
</dbReference>
<dbReference type="RefSeq" id="WP_077667633.1">
    <property type="nucleotide sequence ID" value="NZ_MUFB01000004.1"/>
</dbReference>
<evidence type="ECO:0000313" key="3">
    <source>
        <dbReference type="Proteomes" id="UP000189410"/>
    </source>
</evidence>
<comment type="caution">
    <text evidence="2">The sequence shown here is derived from an EMBL/GenBank/DDBJ whole genome shotgun (WGS) entry which is preliminary data.</text>
</comment>
<sequence length="405" mass="46300">MRLALIIDDYLPHSTRVGAKMFHELACYYVGLGYQVTVITPSETQEQQLTKTQLDGVNVWYFSSGVIKDTTKAKRAINETMLSFRAWRAISDEIQPETFDGIIYYSPSIFWGKLVEMIKLRCQCKAYLVLRDLFPQWAIDAGMINQGSVIEKYFRFFEGQSYRQADKIGLMSEKNRQVFNAATNNQYQSEILRNWAELKPHILTNVDESIRRKLNLEDKIIYFYGGNIGHAQDMSNLMRLARSMTDYEEAHFLFVGQGDEVNLINQLAEEWSLSNFTYLPSVNQHEFKNLLADIDVGLFSLSVKHTAHNFPGKLLGYMVQSIPILGSVNQGNDLLDVINDNQAGFISVNGEDEMLYQNALSLYHDELLRKDVGKNAFTLLESEFSVQSAAQAIIDNLKEKDESIQ</sequence>
<dbReference type="PANTHER" id="PTHR12526">
    <property type="entry name" value="GLYCOSYLTRANSFERASE"/>
    <property type="match status" value="1"/>
</dbReference>
<proteinExistence type="predicted"/>
<dbReference type="InterPro" id="IPR001296">
    <property type="entry name" value="Glyco_trans_1"/>
</dbReference>
<dbReference type="Pfam" id="PF00534">
    <property type="entry name" value="Glycos_transf_1"/>
    <property type="match status" value="1"/>
</dbReference>
<dbReference type="Gene3D" id="3.40.50.2000">
    <property type="entry name" value="Glycogen Phosphorylase B"/>
    <property type="match status" value="2"/>
</dbReference>
<reference evidence="2 3" key="1">
    <citation type="journal article" date="2017" name="Genome Announc.">
        <title>Draft Genome Sequences of Salinivibrio proteolyticus, Salinivibrio sharmensis, Salinivibrio siamensis, Salinivibrio costicola subsp. alcaliphilus, Salinivibrio costicola subsp. vallismortis, and 29 New Isolates Belonging to the Genus Salinivibrio.</title>
        <authorList>
            <person name="Lopez-Hermoso C."/>
            <person name="de la Haba R.R."/>
            <person name="Sanchez-Porro C."/>
            <person name="Bayliss S.C."/>
            <person name="Feil E.J."/>
            <person name="Ventosa A."/>
        </authorList>
    </citation>
    <scope>NUCLEOTIDE SEQUENCE [LARGE SCALE GENOMIC DNA]</scope>
    <source>
        <strain evidence="2 3">JCM 14472</strain>
    </source>
</reference>
<dbReference type="EMBL" id="MUFB01000004">
    <property type="protein sequence ID" value="OOE86963.1"/>
    <property type="molecule type" value="Genomic_DNA"/>
</dbReference>
<evidence type="ECO:0000313" key="2">
    <source>
        <dbReference type="EMBL" id="OOE86963.1"/>
    </source>
</evidence>
<dbReference type="PANTHER" id="PTHR12526:SF609">
    <property type="entry name" value="LIPOPOLYSACCHARIDE BIOSYNTHESIS PROTEIN"/>
    <property type="match status" value="1"/>
</dbReference>
<organism evidence="2 3">
    <name type="scientific">Salinivibrio siamensis</name>
    <dbReference type="NCBI Taxonomy" id="414286"/>
    <lineage>
        <taxon>Bacteria</taxon>
        <taxon>Pseudomonadati</taxon>
        <taxon>Pseudomonadota</taxon>
        <taxon>Gammaproteobacteria</taxon>
        <taxon>Vibrionales</taxon>
        <taxon>Vibrionaceae</taxon>
        <taxon>Salinivibrio</taxon>
    </lineage>
</organism>